<reference evidence="2 3" key="1">
    <citation type="submission" date="2015-01" db="EMBL/GenBank/DDBJ databases">
        <title>Evolution of Trichinella species and genotypes.</title>
        <authorList>
            <person name="Korhonen P.K."/>
            <person name="Edoardo P."/>
            <person name="Giuseppe L.R."/>
            <person name="Gasser R.B."/>
        </authorList>
    </citation>
    <scope>NUCLEOTIDE SEQUENCE [LARGE SCALE GENOMIC DNA]</scope>
    <source>
        <strain evidence="2">ISS120</strain>
    </source>
</reference>
<accession>A0A0V1CPX5</accession>
<proteinExistence type="predicted"/>
<gene>
    <name evidence="2" type="ORF">T03_3636</name>
</gene>
<keyword evidence="3" id="KW-1185">Reference proteome</keyword>
<dbReference type="EMBL" id="JYDI01000141">
    <property type="protein sequence ID" value="KRY50771.1"/>
    <property type="molecule type" value="Genomic_DNA"/>
</dbReference>
<dbReference type="Proteomes" id="UP000054653">
    <property type="component" value="Unassembled WGS sequence"/>
</dbReference>
<evidence type="ECO:0000313" key="2">
    <source>
        <dbReference type="EMBL" id="KRY50771.1"/>
    </source>
</evidence>
<evidence type="ECO:0000313" key="3">
    <source>
        <dbReference type="Proteomes" id="UP000054653"/>
    </source>
</evidence>
<protein>
    <submittedName>
        <fullName evidence="2">Uncharacterized protein</fullName>
    </submittedName>
</protein>
<organism evidence="2 3">
    <name type="scientific">Trichinella britovi</name>
    <name type="common">Parasitic roundworm</name>
    <dbReference type="NCBI Taxonomy" id="45882"/>
    <lineage>
        <taxon>Eukaryota</taxon>
        <taxon>Metazoa</taxon>
        <taxon>Ecdysozoa</taxon>
        <taxon>Nematoda</taxon>
        <taxon>Enoplea</taxon>
        <taxon>Dorylaimia</taxon>
        <taxon>Trichinellida</taxon>
        <taxon>Trichinellidae</taxon>
        <taxon>Trichinella</taxon>
    </lineage>
</organism>
<comment type="caution">
    <text evidence="2">The sequence shown here is derived from an EMBL/GenBank/DDBJ whole genome shotgun (WGS) entry which is preliminary data.</text>
</comment>
<dbReference type="AlphaFoldDB" id="A0A0V1CPX5"/>
<evidence type="ECO:0000256" key="1">
    <source>
        <dbReference type="SAM" id="MobiDB-lite"/>
    </source>
</evidence>
<feature type="region of interest" description="Disordered" evidence="1">
    <location>
        <begin position="38"/>
        <end position="61"/>
    </location>
</feature>
<sequence>MQNFTWLCGTESWRSVELSQRCYQCYTAWWWTKRYAHGDGKTAKRKRHESSARSRATATDQ</sequence>
<name>A0A0V1CPX5_TRIBR</name>